<protein>
    <submittedName>
        <fullName evidence="8">Maltose-binding periplasmic proteins/domains</fullName>
    </submittedName>
</protein>
<keyword evidence="3" id="KW-1003">Cell membrane</keyword>
<accession>A0A485AUR1</accession>
<gene>
    <name evidence="8" type="ORF">NCTC12998_02059</name>
</gene>
<evidence type="ECO:0000256" key="1">
    <source>
        <dbReference type="ARBA" id="ARBA00004651"/>
    </source>
</evidence>
<dbReference type="InterPro" id="IPR051393">
    <property type="entry name" value="ABC_transporter_permease"/>
</dbReference>
<proteinExistence type="predicted"/>
<keyword evidence="2" id="KW-0813">Transport</keyword>
<dbReference type="EMBL" id="CAADJE010000021">
    <property type="protein sequence ID" value="VFS62978.1"/>
    <property type="molecule type" value="Genomic_DNA"/>
</dbReference>
<dbReference type="AlphaFoldDB" id="A0A485AUR1"/>
<dbReference type="InterPro" id="IPR035906">
    <property type="entry name" value="MetI-like_sf"/>
</dbReference>
<dbReference type="GO" id="GO:0005886">
    <property type="term" value="C:plasma membrane"/>
    <property type="evidence" value="ECO:0007669"/>
    <property type="project" value="UniProtKB-SubCell"/>
</dbReference>
<sequence length="90" mass="10141">MIPALSVVLMLSFIRGFRVFAEVYATTGGGPSNATEMVMTHIYKLGFEQFDYGYASAVSFLLFTFTVFLNHLSSDAEKTYRPLLRSRDVK</sequence>
<reference evidence="8 9" key="1">
    <citation type="submission" date="2019-03" db="EMBL/GenBank/DDBJ databases">
        <authorList>
            <consortium name="Pathogen Informatics"/>
        </authorList>
    </citation>
    <scope>NUCLEOTIDE SEQUENCE [LARGE SCALE GENOMIC DNA]</scope>
    <source>
        <strain evidence="8 9">NCTC12998</strain>
    </source>
</reference>
<evidence type="ECO:0000256" key="2">
    <source>
        <dbReference type="ARBA" id="ARBA00022448"/>
    </source>
</evidence>
<keyword evidence="5 7" id="KW-1133">Transmembrane helix</keyword>
<comment type="subcellular location">
    <subcellularLocation>
        <location evidence="1">Cell membrane</location>
        <topology evidence="1">Multi-pass membrane protein</topology>
    </subcellularLocation>
</comment>
<dbReference type="Gene3D" id="1.10.3720.10">
    <property type="entry name" value="MetI-like"/>
    <property type="match status" value="1"/>
</dbReference>
<name>A0A485AUR1_RAOPL</name>
<evidence type="ECO:0000313" key="9">
    <source>
        <dbReference type="Proteomes" id="UP000345637"/>
    </source>
</evidence>
<dbReference type="Proteomes" id="UP000345637">
    <property type="component" value="Unassembled WGS sequence"/>
</dbReference>
<evidence type="ECO:0000256" key="3">
    <source>
        <dbReference type="ARBA" id="ARBA00022475"/>
    </source>
</evidence>
<keyword evidence="6 7" id="KW-0472">Membrane</keyword>
<dbReference type="SUPFAM" id="SSF161098">
    <property type="entry name" value="MetI-like"/>
    <property type="match status" value="1"/>
</dbReference>
<evidence type="ECO:0000256" key="6">
    <source>
        <dbReference type="ARBA" id="ARBA00023136"/>
    </source>
</evidence>
<evidence type="ECO:0000256" key="5">
    <source>
        <dbReference type="ARBA" id="ARBA00022989"/>
    </source>
</evidence>
<dbReference type="PANTHER" id="PTHR30193">
    <property type="entry name" value="ABC TRANSPORTER PERMEASE PROTEIN"/>
    <property type="match status" value="1"/>
</dbReference>
<dbReference type="PANTHER" id="PTHR30193:SF37">
    <property type="entry name" value="INNER MEMBRANE ABC TRANSPORTER PERMEASE PROTEIN YCJO"/>
    <property type="match status" value="1"/>
</dbReference>
<evidence type="ECO:0000313" key="8">
    <source>
        <dbReference type="EMBL" id="VFS62978.1"/>
    </source>
</evidence>
<evidence type="ECO:0000256" key="7">
    <source>
        <dbReference type="SAM" id="Phobius"/>
    </source>
</evidence>
<keyword evidence="4 7" id="KW-0812">Transmembrane</keyword>
<feature type="transmembrane region" description="Helical" evidence="7">
    <location>
        <begin position="52"/>
        <end position="72"/>
    </location>
</feature>
<organism evidence="8 9">
    <name type="scientific">Raoultella planticola</name>
    <name type="common">Klebsiella planticola</name>
    <dbReference type="NCBI Taxonomy" id="575"/>
    <lineage>
        <taxon>Bacteria</taxon>
        <taxon>Pseudomonadati</taxon>
        <taxon>Pseudomonadota</taxon>
        <taxon>Gammaproteobacteria</taxon>
        <taxon>Enterobacterales</taxon>
        <taxon>Enterobacteriaceae</taxon>
        <taxon>Klebsiella/Raoultella group</taxon>
        <taxon>Raoultella</taxon>
    </lineage>
</organism>
<evidence type="ECO:0000256" key="4">
    <source>
        <dbReference type="ARBA" id="ARBA00022692"/>
    </source>
</evidence>